<dbReference type="EMBL" id="CAMXCT010003313">
    <property type="protein sequence ID" value="CAI4003689.1"/>
    <property type="molecule type" value="Genomic_DNA"/>
</dbReference>
<evidence type="ECO:0000313" key="4">
    <source>
        <dbReference type="Proteomes" id="UP001152797"/>
    </source>
</evidence>
<feature type="region of interest" description="Disordered" evidence="1">
    <location>
        <begin position="220"/>
        <end position="312"/>
    </location>
</feature>
<name>A0A9P1D5L0_9DINO</name>
<dbReference type="EMBL" id="CAMXCT020003313">
    <property type="protein sequence ID" value="CAL1157064.1"/>
    <property type="molecule type" value="Genomic_DNA"/>
</dbReference>
<proteinExistence type="predicted"/>
<protein>
    <submittedName>
        <fullName evidence="2">Uncharacterized protein</fullName>
    </submittedName>
</protein>
<accession>A0A9P1D5L0</accession>
<dbReference type="Proteomes" id="UP001152797">
    <property type="component" value="Unassembled WGS sequence"/>
</dbReference>
<reference evidence="2" key="1">
    <citation type="submission" date="2022-10" db="EMBL/GenBank/DDBJ databases">
        <authorList>
            <person name="Chen Y."/>
            <person name="Dougan E. K."/>
            <person name="Chan C."/>
            <person name="Rhodes N."/>
            <person name="Thang M."/>
        </authorList>
    </citation>
    <scope>NUCLEOTIDE SEQUENCE</scope>
</reference>
<organism evidence="2">
    <name type="scientific">Cladocopium goreaui</name>
    <dbReference type="NCBI Taxonomy" id="2562237"/>
    <lineage>
        <taxon>Eukaryota</taxon>
        <taxon>Sar</taxon>
        <taxon>Alveolata</taxon>
        <taxon>Dinophyceae</taxon>
        <taxon>Suessiales</taxon>
        <taxon>Symbiodiniaceae</taxon>
        <taxon>Cladocopium</taxon>
    </lineage>
</organism>
<evidence type="ECO:0000313" key="2">
    <source>
        <dbReference type="EMBL" id="CAI4003689.1"/>
    </source>
</evidence>
<keyword evidence="4" id="KW-1185">Reference proteome</keyword>
<evidence type="ECO:0000313" key="3">
    <source>
        <dbReference type="EMBL" id="CAL4791001.1"/>
    </source>
</evidence>
<feature type="compositionally biased region" description="Low complexity" evidence="1">
    <location>
        <begin position="237"/>
        <end position="268"/>
    </location>
</feature>
<sequence>MSSGSIALQYLPSEWRPSVSKWPRKAQQALYFIYLECPSNAQDLVDLVEKKKPTDILKYVLSITRQKVKESFEEHDKTKQKMSGLHTEVQEEVAWHQNGKQVIRHSEFKSVVLDILSRPGNIVRLTCSWGWHRTLGTASVIIRILQMAGCEVVLYSAKLSMNPQLDSCNTIANLRTLTQNLFDDLTGVAWTEDDFEHSLDRARNLWREVWPEASIKFLRGKSIPPAPPGPPPPKPIGPIATAPIGSFRSIASSSASGSKAPAAKAMPSKPDRPAPKPPGREAKKEEVKEEQPQEELKEEQPNVKKEEVTPPPGLGLVDELQAMTPAQKKVKLSQPYVREMIQKQITFLQSLLDSDIEGGDGWEEVLTEVLTDYNIDQGVRTMLSNAKISRSHKIKLMINMLFRWGDKFESNDWLRNAIRNLA</sequence>
<feature type="compositionally biased region" description="Basic and acidic residues" evidence="1">
    <location>
        <begin position="269"/>
        <end position="308"/>
    </location>
</feature>
<dbReference type="AlphaFoldDB" id="A0A9P1D5L0"/>
<reference evidence="3 4" key="2">
    <citation type="submission" date="2024-05" db="EMBL/GenBank/DDBJ databases">
        <authorList>
            <person name="Chen Y."/>
            <person name="Shah S."/>
            <person name="Dougan E. K."/>
            <person name="Thang M."/>
            <person name="Chan C."/>
        </authorList>
    </citation>
    <scope>NUCLEOTIDE SEQUENCE [LARGE SCALE GENOMIC DNA]</scope>
</reference>
<feature type="compositionally biased region" description="Pro residues" evidence="1">
    <location>
        <begin position="224"/>
        <end position="236"/>
    </location>
</feature>
<comment type="caution">
    <text evidence="2">The sequence shown here is derived from an EMBL/GenBank/DDBJ whole genome shotgun (WGS) entry which is preliminary data.</text>
</comment>
<evidence type="ECO:0000256" key="1">
    <source>
        <dbReference type="SAM" id="MobiDB-lite"/>
    </source>
</evidence>
<gene>
    <name evidence="2" type="ORF">C1SCF055_LOCUS29536</name>
</gene>
<dbReference type="EMBL" id="CAMXCT030003313">
    <property type="protein sequence ID" value="CAL4791001.1"/>
    <property type="molecule type" value="Genomic_DNA"/>
</dbReference>